<dbReference type="PRINTS" id="PR00455">
    <property type="entry name" value="HTHTETR"/>
</dbReference>
<dbReference type="InterPro" id="IPR001647">
    <property type="entry name" value="HTH_TetR"/>
</dbReference>
<evidence type="ECO:0000256" key="1">
    <source>
        <dbReference type="ARBA" id="ARBA00023015"/>
    </source>
</evidence>
<reference evidence="7" key="1">
    <citation type="journal article" date="2019" name="Int. J. Syst. Evol. Microbiol.">
        <title>The Global Catalogue of Microorganisms (GCM) 10K type strain sequencing project: providing services to taxonomists for standard genome sequencing and annotation.</title>
        <authorList>
            <consortium name="The Broad Institute Genomics Platform"/>
            <consortium name="The Broad Institute Genome Sequencing Center for Infectious Disease"/>
            <person name="Wu L."/>
            <person name="Ma J."/>
        </authorList>
    </citation>
    <scope>NUCLEOTIDE SEQUENCE [LARGE SCALE GENOMIC DNA]</scope>
    <source>
        <strain evidence="7">CCUG 53903</strain>
    </source>
</reference>
<keyword evidence="7" id="KW-1185">Reference proteome</keyword>
<evidence type="ECO:0000313" key="6">
    <source>
        <dbReference type="EMBL" id="MFC5832685.1"/>
    </source>
</evidence>
<dbReference type="InterPro" id="IPR009057">
    <property type="entry name" value="Homeodomain-like_sf"/>
</dbReference>
<keyword evidence="2 4" id="KW-0238">DNA-binding</keyword>
<comment type="caution">
    <text evidence="6">The sequence shown here is derived from an EMBL/GenBank/DDBJ whole genome shotgun (WGS) entry which is preliminary data.</text>
</comment>
<dbReference type="EMBL" id="JBHSPA010000084">
    <property type="protein sequence ID" value="MFC5832685.1"/>
    <property type="molecule type" value="Genomic_DNA"/>
</dbReference>
<gene>
    <name evidence="6" type="ORF">ACFPZ3_53280</name>
</gene>
<protein>
    <submittedName>
        <fullName evidence="6">TetR/AcrR family transcriptional regulator</fullName>
    </submittedName>
</protein>
<dbReference type="PANTHER" id="PTHR30055:SF234">
    <property type="entry name" value="HTH-TYPE TRANSCRIPTIONAL REGULATOR BETI"/>
    <property type="match status" value="1"/>
</dbReference>
<accession>A0ABW1D3R4</accession>
<evidence type="ECO:0000313" key="7">
    <source>
        <dbReference type="Proteomes" id="UP001596058"/>
    </source>
</evidence>
<dbReference type="Gene3D" id="1.10.357.10">
    <property type="entry name" value="Tetracycline Repressor, domain 2"/>
    <property type="match status" value="1"/>
</dbReference>
<evidence type="ECO:0000256" key="2">
    <source>
        <dbReference type="ARBA" id="ARBA00023125"/>
    </source>
</evidence>
<evidence type="ECO:0000256" key="3">
    <source>
        <dbReference type="ARBA" id="ARBA00023163"/>
    </source>
</evidence>
<dbReference type="InterPro" id="IPR050109">
    <property type="entry name" value="HTH-type_TetR-like_transc_reg"/>
</dbReference>
<evidence type="ECO:0000259" key="5">
    <source>
        <dbReference type="PROSITE" id="PS50977"/>
    </source>
</evidence>
<keyword evidence="1" id="KW-0805">Transcription regulation</keyword>
<dbReference type="Proteomes" id="UP001596058">
    <property type="component" value="Unassembled WGS sequence"/>
</dbReference>
<dbReference type="Pfam" id="PF00440">
    <property type="entry name" value="TetR_N"/>
    <property type="match status" value="1"/>
</dbReference>
<name>A0ABW1D3R4_9ACTN</name>
<feature type="DNA-binding region" description="H-T-H motif" evidence="4">
    <location>
        <begin position="29"/>
        <end position="48"/>
    </location>
</feature>
<dbReference type="InterPro" id="IPR036271">
    <property type="entry name" value="Tet_transcr_reg_TetR-rel_C_sf"/>
</dbReference>
<dbReference type="PROSITE" id="PS50977">
    <property type="entry name" value="HTH_TETR_2"/>
    <property type="match status" value="1"/>
</dbReference>
<dbReference type="PANTHER" id="PTHR30055">
    <property type="entry name" value="HTH-TYPE TRANSCRIPTIONAL REGULATOR RUTR"/>
    <property type="match status" value="1"/>
</dbReference>
<dbReference type="RefSeq" id="WP_379522120.1">
    <property type="nucleotide sequence ID" value="NZ_JBHSPA010000084.1"/>
</dbReference>
<keyword evidence="3" id="KW-0804">Transcription</keyword>
<proteinExistence type="predicted"/>
<dbReference type="SUPFAM" id="SSF46689">
    <property type="entry name" value="Homeodomain-like"/>
    <property type="match status" value="1"/>
</dbReference>
<dbReference type="SUPFAM" id="SSF48498">
    <property type="entry name" value="Tetracyclin repressor-like, C-terminal domain"/>
    <property type="match status" value="1"/>
</dbReference>
<evidence type="ECO:0000256" key="4">
    <source>
        <dbReference type="PROSITE-ProRule" id="PRU00335"/>
    </source>
</evidence>
<organism evidence="6 7">
    <name type="scientific">Nonomuraea insulae</name>
    <dbReference type="NCBI Taxonomy" id="1616787"/>
    <lineage>
        <taxon>Bacteria</taxon>
        <taxon>Bacillati</taxon>
        <taxon>Actinomycetota</taxon>
        <taxon>Actinomycetes</taxon>
        <taxon>Streptosporangiales</taxon>
        <taxon>Streptosporangiaceae</taxon>
        <taxon>Nonomuraea</taxon>
    </lineage>
</organism>
<sequence length="204" mass="22818">MHSPEGGERELLVRAATRMFAALGYDGTSMEQVAEAAQMDLADIHPHFATKRELYLEVMRHVRDVLSEALQAVAEEMMTASPERQAEMLYRFIDAYIDMCVAHPEVPALWMHRWLSDASDISDLELESAQPLAQLVVDAVAKVAGPADADALHTTYTMIWCIQGFALSGVLNGSGRRKGVEDAEQLERFRKHMHQLIGRVLRLS</sequence>
<feature type="domain" description="HTH tetR-type" evidence="5">
    <location>
        <begin position="6"/>
        <end position="66"/>
    </location>
</feature>